<feature type="chain" id="PRO_5012882657" evidence="1">
    <location>
        <begin position="23"/>
        <end position="280"/>
    </location>
</feature>
<name>A0A1L5PCY3_RHIET</name>
<dbReference type="GO" id="GO:0019243">
    <property type="term" value="P:methylglyoxal catabolic process to D-lactate via S-lactoyl-glutathione"/>
    <property type="evidence" value="ECO:0007669"/>
    <property type="project" value="TreeGrafter"/>
</dbReference>
<dbReference type="Pfam" id="PF17124">
    <property type="entry name" value="ThiJ_like"/>
    <property type="match status" value="1"/>
</dbReference>
<proteinExistence type="predicted"/>
<gene>
    <name evidence="2" type="ORF">AM571_PC00244</name>
</gene>
<dbReference type="PANTHER" id="PTHR48094">
    <property type="entry name" value="PROTEIN/NUCLEIC ACID DEGLYCASE DJ-1-RELATED"/>
    <property type="match status" value="1"/>
</dbReference>
<organism evidence="2 3">
    <name type="scientific">Rhizobium etli 8C-3</name>
    <dbReference type="NCBI Taxonomy" id="538025"/>
    <lineage>
        <taxon>Bacteria</taxon>
        <taxon>Pseudomonadati</taxon>
        <taxon>Pseudomonadota</taxon>
        <taxon>Alphaproteobacteria</taxon>
        <taxon>Hyphomicrobiales</taxon>
        <taxon>Rhizobiaceae</taxon>
        <taxon>Rhizobium/Agrobacterium group</taxon>
        <taxon>Rhizobium</taxon>
    </lineage>
</organism>
<dbReference type="Proteomes" id="UP000185109">
    <property type="component" value="Plasmid pRsp8C3c"/>
</dbReference>
<keyword evidence="2" id="KW-0614">Plasmid</keyword>
<dbReference type="PANTHER" id="PTHR48094:SF22">
    <property type="entry name" value="DJ-1_PFPI DOMAIN-CONTAINING PROTEIN"/>
    <property type="match status" value="1"/>
</dbReference>
<dbReference type="AlphaFoldDB" id="A0A1L5PCY3"/>
<dbReference type="SUPFAM" id="SSF52317">
    <property type="entry name" value="Class I glutamine amidotransferase-like"/>
    <property type="match status" value="1"/>
</dbReference>
<evidence type="ECO:0000313" key="2">
    <source>
        <dbReference type="EMBL" id="APO77984.1"/>
    </source>
</evidence>
<dbReference type="GO" id="GO:0005737">
    <property type="term" value="C:cytoplasm"/>
    <property type="evidence" value="ECO:0007669"/>
    <property type="project" value="TreeGrafter"/>
</dbReference>
<keyword evidence="1" id="KW-0732">Signal</keyword>
<dbReference type="EMBL" id="CP017244">
    <property type="protein sequence ID" value="APO77984.1"/>
    <property type="molecule type" value="Genomic_DNA"/>
</dbReference>
<evidence type="ECO:0000256" key="1">
    <source>
        <dbReference type="SAM" id="SignalP"/>
    </source>
</evidence>
<dbReference type="CDD" id="cd03141">
    <property type="entry name" value="GATase1_Hsp31_like"/>
    <property type="match status" value="1"/>
</dbReference>
<geneLocation type="plasmid" evidence="3">
    <name>prsp8c3c</name>
</geneLocation>
<reference evidence="2 3" key="1">
    <citation type="submission" date="2016-09" db="EMBL/GenBank/DDBJ databases">
        <title>The complete genome sequences of Rhizobium gallicum, symbiovars gallicum and phaseoli, symbionts associated to common bean (Phaseolus vulgaris).</title>
        <authorList>
            <person name="Bustos P."/>
            <person name="Santamaria R.I."/>
            <person name="Perez-Carrascal O.M."/>
            <person name="Juarez S."/>
            <person name="Lozano L."/>
            <person name="Martinez-Flores I."/>
            <person name="Martinez-Romero E."/>
            <person name="Cevallos M."/>
            <person name="Romero D."/>
            <person name="Davila G."/>
            <person name="Gonzalez V."/>
        </authorList>
    </citation>
    <scope>NUCLEOTIDE SEQUENCE [LARGE SCALE GENOMIC DNA]</scope>
    <source>
        <strain evidence="2 3">8C-3</strain>
        <plasmid evidence="3">Plasmid prsp8c3c</plasmid>
    </source>
</reference>
<accession>A0A1L5PCY3</accession>
<evidence type="ECO:0000313" key="3">
    <source>
        <dbReference type="Proteomes" id="UP000185109"/>
    </source>
</evidence>
<dbReference type="InterPro" id="IPR050325">
    <property type="entry name" value="Prot/Nucl_acid_deglycase"/>
</dbReference>
<sequence length="280" mass="30044">MKLLRSLAIFLALGASTISAHAGNVLIVLSDSDRLDLKDGKVFQTGFYLNELMQPVQALLDAGHQITFATPKGTAPSLDRTSIDKMYFGGDEAAMKASEAGLAKLGILSREKSPVISLARVEEIGYDRFDAVYVPGGHAPMQDLLVSSELGRLLTHFHEQGKTTALVCHGPIALLSTLADAPGFVATSETQETAKAQSDWIYAGYKLTVFSNREEEMAKGLLDGGEMKFYPQDALAKAGGEFSQAEVPFAGHVVVDRELITGQNPASAPAVAHELLRRLK</sequence>
<dbReference type="RefSeq" id="WP_074063929.1">
    <property type="nucleotide sequence ID" value="NZ_CP017244.1"/>
</dbReference>
<dbReference type="InterPro" id="IPR029062">
    <property type="entry name" value="Class_I_gatase-like"/>
</dbReference>
<dbReference type="InterPro" id="IPR032633">
    <property type="entry name" value="ThiJ-like"/>
</dbReference>
<dbReference type="GO" id="GO:0019172">
    <property type="term" value="F:glyoxalase III activity"/>
    <property type="evidence" value="ECO:0007669"/>
    <property type="project" value="TreeGrafter"/>
</dbReference>
<protein>
    <submittedName>
        <fullName evidence="2">ThiJ/PfpI family protein</fullName>
    </submittedName>
</protein>
<feature type="signal peptide" evidence="1">
    <location>
        <begin position="1"/>
        <end position="22"/>
    </location>
</feature>
<dbReference type="Gene3D" id="3.40.50.880">
    <property type="match status" value="1"/>
</dbReference>